<dbReference type="Proteomes" id="UP000006457">
    <property type="component" value="Unassembled WGS sequence"/>
</dbReference>
<dbReference type="OrthoDB" id="5683143at2"/>
<evidence type="ECO:0000313" key="1">
    <source>
        <dbReference type="EMBL" id="EIJ67290.1"/>
    </source>
</evidence>
<name>I3D6E7_9PAST</name>
<dbReference type="Pfam" id="PF05258">
    <property type="entry name" value="DciA"/>
    <property type="match status" value="1"/>
</dbReference>
<proteinExistence type="predicted"/>
<evidence type="ECO:0000313" key="2">
    <source>
        <dbReference type="Proteomes" id="UP000006457"/>
    </source>
</evidence>
<protein>
    <submittedName>
        <fullName evidence="1">PF05258 family protein</fullName>
    </submittedName>
</protein>
<comment type="caution">
    <text evidence="1">The sequence shown here is derived from an EMBL/GenBank/DDBJ whole genome shotgun (WGS) entry which is preliminary data.</text>
</comment>
<gene>
    <name evidence="1" type="ORF">HMPREF1052_0681</name>
</gene>
<dbReference type="InterPro" id="IPR007922">
    <property type="entry name" value="DciA-like"/>
</dbReference>
<organism evidence="1 2">
    <name type="scientific">Pasteurella bettyae CCUG 2042</name>
    <dbReference type="NCBI Taxonomy" id="1095749"/>
    <lineage>
        <taxon>Bacteria</taxon>
        <taxon>Pseudomonadati</taxon>
        <taxon>Pseudomonadota</taxon>
        <taxon>Gammaproteobacteria</taxon>
        <taxon>Pasteurellales</taxon>
        <taxon>Pasteurellaceae</taxon>
        <taxon>Pasteurella</taxon>
    </lineage>
</organism>
<dbReference type="eggNOG" id="COG4701">
    <property type="taxonomic scope" value="Bacteria"/>
</dbReference>
<reference evidence="1 2" key="1">
    <citation type="submission" date="2012-03" db="EMBL/GenBank/DDBJ databases">
        <authorList>
            <person name="Harkins D.M."/>
            <person name="Madupu R."/>
            <person name="Durkin A.S."/>
            <person name="Torralba M."/>
            <person name="Methe B."/>
            <person name="Sutton G.G."/>
            <person name="Nelson K.E."/>
        </authorList>
    </citation>
    <scope>NUCLEOTIDE SEQUENCE [LARGE SCALE GENOMIC DNA]</scope>
    <source>
        <strain evidence="1 2">CCUG 2042</strain>
    </source>
</reference>
<accession>I3D6E7</accession>
<keyword evidence="2" id="KW-1185">Reference proteome</keyword>
<dbReference type="AlphaFoldDB" id="I3D6E7"/>
<sequence length="101" mass="11734">MPRNQKVMNIKDLLETSDLSKIMQKGLFLNQLNQQLQQIFPAQCKGLYRLANFTQDSLIIEVTNAVVRQSLLFKQQDLLNLIQKDYPEIIKLTFKINPEIG</sequence>
<dbReference type="EMBL" id="AJSX01000047">
    <property type="protein sequence ID" value="EIJ67290.1"/>
    <property type="molecule type" value="Genomic_DNA"/>
</dbReference>
<dbReference type="PATRIC" id="fig|1095749.3.peg.2018"/>
<dbReference type="RefSeq" id="WP_005761759.1">
    <property type="nucleotide sequence ID" value="NZ_AJSX01000047.1"/>
</dbReference>